<evidence type="ECO:0000313" key="2">
    <source>
        <dbReference type="EMBL" id="GJD98041.1"/>
    </source>
</evidence>
<proteinExistence type="predicted"/>
<dbReference type="Proteomes" id="UP001055125">
    <property type="component" value="Unassembled WGS sequence"/>
</dbReference>
<feature type="domain" description="Transposase IS116/IS110/IS902 C-terminal" evidence="1">
    <location>
        <begin position="42"/>
        <end position="125"/>
    </location>
</feature>
<dbReference type="InterPro" id="IPR003346">
    <property type="entry name" value="Transposase_20"/>
</dbReference>
<organism evidence="2 3">
    <name type="scientific">Methylobacterium iners</name>
    <dbReference type="NCBI Taxonomy" id="418707"/>
    <lineage>
        <taxon>Bacteria</taxon>
        <taxon>Pseudomonadati</taxon>
        <taxon>Pseudomonadota</taxon>
        <taxon>Alphaproteobacteria</taxon>
        <taxon>Hyphomicrobiales</taxon>
        <taxon>Methylobacteriaceae</taxon>
        <taxon>Methylobacterium</taxon>
    </lineage>
</organism>
<dbReference type="RefSeq" id="WP_238247187.1">
    <property type="nucleotide sequence ID" value="NZ_BPQP01000150.1"/>
</dbReference>
<comment type="caution">
    <text evidence="2">The sequence shown here is derived from an EMBL/GenBank/DDBJ whole genome shotgun (WGS) entry which is preliminary data.</text>
</comment>
<accession>A0ABQ4S537</accession>
<evidence type="ECO:0000259" key="1">
    <source>
        <dbReference type="Pfam" id="PF02371"/>
    </source>
</evidence>
<gene>
    <name evidence="2" type="ORF">OCOJLMKI_5280</name>
</gene>
<protein>
    <submittedName>
        <fullName evidence="2">IS110 family transposase ISHne3</fullName>
    </submittedName>
</protein>
<reference evidence="2" key="1">
    <citation type="journal article" date="2021" name="Front. Microbiol.">
        <title>Comprehensive Comparative Genomics and Phenotyping of Methylobacterium Species.</title>
        <authorList>
            <person name="Alessa O."/>
            <person name="Ogura Y."/>
            <person name="Fujitani Y."/>
            <person name="Takami H."/>
            <person name="Hayashi T."/>
            <person name="Sahin N."/>
            <person name="Tani A."/>
        </authorList>
    </citation>
    <scope>NUCLEOTIDE SEQUENCE</scope>
    <source>
        <strain evidence="2">DSM 19015</strain>
    </source>
</reference>
<keyword evidence="3" id="KW-1185">Reference proteome</keyword>
<sequence>MRDHGLADIEAVLACLDARIAFWDAEIKDQIARSETLAHAEQRLRSIPGIGPVAATTLLARMPELGQRSPKTIAALAGLAPFTVQSGQWKGRDRIQGGRKRVRDALYMAAVSAARAAPRFKAFYQALRDAGKPPKLALVAIARKLITIANAVLRDDKAFQP</sequence>
<dbReference type="Pfam" id="PF02371">
    <property type="entry name" value="Transposase_20"/>
    <property type="match status" value="1"/>
</dbReference>
<name>A0ABQ4S537_9HYPH</name>
<dbReference type="PANTHER" id="PTHR33055">
    <property type="entry name" value="TRANSPOSASE FOR INSERTION SEQUENCE ELEMENT IS1111A"/>
    <property type="match status" value="1"/>
</dbReference>
<evidence type="ECO:0000313" key="3">
    <source>
        <dbReference type="Proteomes" id="UP001055125"/>
    </source>
</evidence>
<reference evidence="2" key="2">
    <citation type="submission" date="2021-08" db="EMBL/GenBank/DDBJ databases">
        <authorList>
            <person name="Tani A."/>
            <person name="Ola A."/>
            <person name="Ogura Y."/>
            <person name="Katsura K."/>
            <person name="Hayashi T."/>
        </authorList>
    </citation>
    <scope>NUCLEOTIDE SEQUENCE</scope>
    <source>
        <strain evidence="2">DSM 19015</strain>
    </source>
</reference>
<dbReference type="InterPro" id="IPR047650">
    <property type="entry name" value="Transpos_IS110"/>
</dbReference>
<dbReference type="PANTHER" id="PTHR33055:SF13">
    <property type="entry name" value="TRANSPOSASE"/>
    <property type="match status" value="1"/>
</dbReference>
<dbReference type="EMBL" id="BPQP01000150">
    <property type="protein sequence ID" value="GJD98041.1"/>
    <property type="molecule type" value="Genomic_DNA"/>
</dbReference>